<proteinExistence type="predicted"/>
<evidence type="ECO:0000313" key="4">
    <source>
        <dbReference type="Proteomes" id="UP000391834"/>
    </source>
</evidence>
<dbReference type="GO" id="GO:0016209">
    <property type="term" value="F:antioxidant activity"/>
    <property type="evidence" value="ECO:0007669"/>
    <property type="project" value="InterPro"/>
</dbReference>
<evidence type="ECO:0000259" key="2">
    <source>
        <dbReference type="Pfam" id="PF00578"/>
    </source>
</evidence>
<dbReference type="EMBL" id="BLAX01000001">
    <property type="protein sequence ID" value="GET32131.1"/>
    <property type="molecule type" value="Genomic_DNA"/>
</dbReference>
<feature type="signal peptide" evidence="1">
    <location>
        <begin position="1"/>
        <end position="21"/>
    </location>
</feature>
<dbReference type="PANTHER" id="PTHR42852">
    <property type="entry name" value="THIOL:DISULFIDE INTERCHANGE PROTEIN DSBE"/>
    <property type="match status" value="1"/>
</dbReference>
<sequence>MIKRLFFIVLAWLSLALQAEASEVTISGVAPDYSGKNITFYYHPDPVLYKDVQLASTTINSDGSFSLSFPTSKTHQVYCNLDKYQGVLVVEPGQEYHVILPKYSPLTPAQKKSPYFKPTPYWLGLKNRPKNDINFKIREFVEELTHQINQNVNEIYHDASQRVAGEIIAQLEKTFPDTKSAYFNVTKKYYYVGLEYDVSQRNPNAVVMKYFATRPVEMGNSKYQELFRTMFTNFLKKKAQSVEFEKISPLVDSGNWKGLVEFFRGKGYHTSFAELAILKGLNDGFYSSFFDKKGVLLTLKHAETEATTAEYRQIAKGVTKHLTEVMTGSEAPSFNLKTSAGQKTALSSFHGRYVYLNFFSTDNNESLEDLKLLKNVQQRYQQVMTVVSVSMGDDFSAAKQIWEKNGYNWPLLDASGNQKLADQYRVKDYPTYYLVGPDGKLLLSPAPAVSRGFQAAFIRVFRNTENQRKRAAARSSAK</sequence>
<dbReference type="Proteomes" id="UP000391834">
    <property type="component" value="Unassembled WGS sequence"/>
</dbReference>
<keyword evidence="1" id="KW-0732">Signal</keyword>
<dbReference type="RefSeq" id="WP_025863370.1">
    <property type="nucleotide sequence ID" value="NZ_BLAX01000001.1"/>
</dbReference>
<name>A0A5M4AX14_9BACT</name>
<dbReference type="InterPro" id="IPR000866">
    <property type="entry name" value="AhpC/TSA"/>
</dbReference>
<dbReference type="AlphaFoldDB" id="A0A5M4AX14"/>
<keyword evidence="4" id="KW-1185">Reference proteome</keyword>
<feature type="chain" id="PRO_5024328266" description="Alkyl hydroperoxide reductase subunit C/ Thiol specific antioxidant domain-containing protein" evidence="1">
    <location>
        <begin position="22"/>
        <end position="478"/>
    </location>
</feature>
<organism evidence="3 4">
    <name type="scientific">Prolixibacter bellariivorans</name>
    <dbReference type="NCBI Taxonomy" id="314319"/>
    <lineage>
        <taxon>Bacteria</taxon>
        <taxon>Pseudomonadati</taxon>
        <taxon>Bacteroidota</taxon>
        <taxon>Bacteroidia</taxon>
        <taxon>Marinilabiliales</taxon>
        <taxon>Prolixibacteraceae</taxon>
        <taxon>Prolixibacter</taxon>
    </lineage>
</organism>
<evidence type="ECO:0000256" key="1">
    <source>
        <dbReference type="SAM" id="SignalP"/>
    </source>
</evidence>
<gene>
    <name evidence="3" type="ORF">PbJCM13498_09940</name>
</gene>
<dbReference type="GO" id="GO:0016491">
    <property type="term" value="F:oxidoreductase activity"/>
    <property type="evidence" value="ECO:0007669"/>
    <property type="project" value="InterPro"/>
</dbReference>
<accession>A0A5M4AX14</accession>
<evidence type="ECO:0000313" key="3">
    <source>
        <dbReference type="EMBL" id="GET32131.1"/>
    </source>
</evidence>
<comment type="caution">
    <text evidence="3">The sequence shown here is derived from an EMBL/GenBank/DDBJ whole genome shotgun (WGS) entry which is preliminary data.</text>
</comment>
<dbReference type="CDD" id="cd02966">
    <property type="entry name" value="TlpA_like_family"/>
    <property type="match status" value="1"/>
</dbReference>
<dbReference type="Gene3D" id="3.40.30.10">
    <property type="entry name" value="Glutaredoxin"/>
    <property type="match status" value="1"/>
</dbReference>
<dbReference type="InterPro" id="IPR050553">
    <property type="entry name" value="Thioredoxin_ResA/DsbE_sf"/>
</dbReference>
<dbReference type="SUPFAM" id="SSF52833">
    <property type="entry name" value="Thioredoxin-like"/>
    <property type="match status" value="1"/>
</dbReference>
<reference evidence="3 4" key="1">
    <citation type="submission" date="2019-10" db="EMBL/GenBank/DDBJ databases">
        <title>Prolixibacter strains distinguished by the presence of nitrate reductase genes were adept at nitrate-dependent anaerobic corrosion of metallic iron and carbon steel.</title>
        <authorList>
            <person name="Iino T."/>
            <person name="Shono N."/>
            <person name="Ito K."/>
            <person name="Nakamura R."/>
            <person name="Sueoka K."/>
            <person name="Harayama S."/>
            <person name="Ohkuma M."/>
        </authorList>
    </citation>
    <scope>NUCLEOTIDE SEQUENCE [LARGE SCALE GENOMIC DNA]</scope>
    <source>
        <strain evidence="3 4">JCM 13498</strain>
    </source>
</reference>
<feature type="domain" description="Alkyl hydroperoxide reductase subunit C/ Thiol specific antioxidant" evidence="2">
    <location>
        <begin position="328"/>
        <end position="441"/>
    </location>
</feature>
<dbReference type="InterPro" id="IPR036249">
    <property type="entry name" value="Thioredoxin-like_sf"/>
</dbReference>
<dbReference type="PANTHER" id="PTHR42852:SF17">
    <property type="entry name" value="THIOREDOXIN-LIKE PROTEIN HI_1115"/>
    <property type="match status" value="1"/>
</dbReference>
<dbReference type="Pfam" id="PF00578">
    <property type="entry name" value="AhpC-TSA"/>
    <property type="match status" value="1"/>
</dbReference>
<protein>
    <recommendedName>
        <fullName evidence="2">Alkyl hydroperoxide reductase subunit C/ Thiol specific antioxidant domain-containing protein</fullName>
    </recommendedName>
</protein>